<dbReference type="Pfam" id="PF04892">
    <property type="entry name" value="VanZ"/>
    <property type="match status" value="1"/>
</dbReference>
<dbReference type="EMBL" id="AFEU01000002">
    <property type="protein sequence ID" value="EIJ80336.1"/>
    <property type="molecule type" value="Genomic_DNA"/>
</dbReference>
<proteinExistence type="predicted"/>
<keyword evidence="1" id="KW-0472">Membrane</keyword>
<evidence type="ECO:0000256" key="1">
    <source>
        <dbReference type="SAM" id="Phobius"/>
    </source>
</evidence>
<comment type="caution">
    <text evidence="3">The sequence shown here is derived from an EMBL/GenBank/DDBJ whole genome shotgun (WGS) entry which is preliminary data.</text>
</comment>
<dbReference type="Proteomes" id="UP000010523">
    <property type="component" value="Unassembled WGS sequence"/>
</dbReference>
<dbReference type="AlphaFoldDB" id="I3E1G5"/>
<gene>
    <name evidence="3" type="ORF">PB1_08242</name>
</gene>
<name>I3E1G5_BACMT</name>
<feature type="transmembrane region" description="Helical" evidence="1">
    <location>
        <begin position="45"/>
        <end position="64"/>
    </location>
</feature>
<protein>
    <recommendedName>
        <fullName evidence="2">VanZ-like domain-containing protein</fullName>
    </recommendedName>
</protein>
<accession>I3E1G5</accession>
<keyword evidence="1" id="KW-0812">Transmembrane</keyword>
<dbReference type="InterPro" id="IPR006976">
    <property type="entry name" value="VanZ-like"/>
</dbReference>
<keyword evidence="4" id="KW-1185">Reference proteome</keyword>
<evidence type="ECO:0000259" key="2">
    <source>
        <dbReference type="Pfam" id="PF04892"/>
    </source>
</evidence>
<dbReference type="STRING" id="997296.PB1_08242"/>
<feature type="transmembrane region" description="Helical" evidence="1">
    <location>
        <begin position="7"/>
        <end position="25"/>
    </location>
</feature>
<reference evidence="3 4" key="1">
    <citation type="journal article" date="2012" name="Appl. Environ. Microbiol.">
        <title>Genome Sequence of Thermotolerant Bacillus methanolicus: Features and Regulation Related to Methylotrophy and Production of L-Lysine and L-Glutamate from Methanol.</title>
        <authorList>
            <person name="Heggeset T.M."/>
            <person name="Krog A."/>
            <person name="Balzer S."/>
            <person name="Wentzel A."/>
            <person name="Ellingsen T.E."/>
            <person name="Brautaset T."/>
        </authorList>
    </citation>
    <scope>NUCLEOTIDE SEQUENCE [LARGE SCALE GENOMIC DNA]</scope>
    <source>
        <strain evidence="3 4">PB1</strain>
    </source>
</reference>
<dbReference type="OrthoDB" id="291892at2"/>
<dbReference type="RefSeq" id="WP_003351780.1">
    <property type="nucleotide sequence ID" value="NZ_AFEU01000002.1"/>
</dbReference>
<organism evidence="3 4">
    <name type="scientific">Bacillus methanolicus PB1</name>
    <dbReference type="NCBI Taxonomy" id="997296"/>
    <lineage>
        <taxon>Bacteria</taxon>
        <taxon>Bacillati</taxon>
        <taxon>Bacillota</taxon>
        <taxon>Bacilli</taxon>
        <taxon>Bacillales</taxon>
        <taxon>Bacillaceae</taxon>
        <taxon>Bacillus</taxon>
    </lineage>
</organism>
<evidence type="ECO:0000313" key="4">
    <source>
        <dbReference type="Proteomes" id="UP000010523"/>
    </source>
</evidence>
<evidence type="ECO:0000313" key="3">
    <source>
        <dbReference type="EMBL" id="EIJ80336.1"/>
    </source>
</evidence>
<dbReference type="eggNOG" id="COG5652">
    <property type="taxonomic scope" value="Bacteria"/>
</dbReference>
<sequence>MKIVGWLIRILPFAYMVLIWNLSSMPDDAVIELPFSSLDRFIKESLHLVEFAILYVLFVIAFLTTGRFTVKRNLFCLVIACLFGITDEIHQSFVPYRSATIIDGVKDITGVSVFYYFVYQAYFKNRFTRLKKILNFFISFNSRP</sequence>
<feature type="domain" description="VanZ-like" evidence="2">
    <location>
        <begin position="31"/>
        <end position="118"/>
    </location>
</feature>
<dbReference type="PATRIC" id="fig|997296.3.peg.1750"/>
<dbReference type="NCBIfam" id="NF037970">
    <property type="entry name" value="vanZ_1"/>
    <property type="match status" value="1"/>
</dbReference>
<keyword evidence="1" id="KW-1133">Transmembrane helix</keyword>